<keyword evidence="10" id="KW-1185">Reference proteome</keyword>
<feature type="transmembrane region" description="Helical" evidence="8">
    <location>
        <begin position="194"/>
        <end position="217"/>
    </location>
</feature>
<dbReference type="InterPro" id="IPR004695">
    <property type="entry name" value="SLAC1/Mae1/Ssu1/TehA"/>
</dbReference>
<evidence type="ECO:0000256" key="8">
    <source>
        <dbReference type="SAM" id="Phobius"/>
    </source>
</evidence>
<keyword evidence="7 8" id="KW-0472">Membrane</keyword>
<evidence type="ECO:0000256" key="5">
    <source>
        <dbReference type="ARBA" id="ARBA00022692"/>
    </source>
</evidence>
<dbReference type="InterPro" id="IPR051629">
    <property type="entry name" value="Sulfite_efflux_TDT"/>
</dbReference>
<dbReference type="EMBL" id="CP075371">
    <property type="protein sequence ID" value="QVT79409.1"/>
    <property type="molecule type" value="Genomic_DNA"/>
</dbReference>
<dbReference type="RefSeq" id="WP_214058875.1">
    <property type="nucleotide sequence ID" value="NZ_CP075371.1"/>
</dbReference>
<evidence type="ECO:0000256" key="7">
    <source>
        <dbReference type="ARBA" id="ARBA00023136"/>
    </source>
</evidence>
<keyword evidence="6 8" id="KW-1133">Transmembrane helix</keyword>
<dbReference type="PANTHER" id="PTHR31686">
    <property type="match status" value="1"/>
</dbReference>
<comment type="similarity">
    <text evidence="2">Belongs to the tellurite-resistance/dicarboxylate transporter (TDT) family.</text>
</comment>
<feature type="transmembrane region" description="Helical" evidence="8">
    <location>
        <begin position="330"/>
        <end position="348"/>
    </location>
</feature>
<evidence type="ECO:0000313" key="10">
    <source>
        <dbReference type="Proteomes" id="UP000679307"/>
    </source>
</evidence>
<feature type="transmembrane region" description="Helical" evidence="8">
    <location>
        <begin position="272"/>
        <end position="290"/>
    </location>
</feature>
<dbReference type="InterPro" id="IPR038665">
    <property type="entry name" value="Voltage-dep_anion_channel_sf"/>
</dbReference>
<feature type="transmembrane region" description="Helical" evidence="8">
    <location>
        <begin position="124"/>
        <end position="145"/>
    </location>
</feature>
<evidence type="ECO:0000256" key="2">
    <source>
        <dbReference type="ARBA" id="ARBA00008566"/>
    </source>
</evidence>
<evidence type="ECO:0000256" key="4">
    <source>
        <dbReference type="ARBA" id="ARBA00022475"/>
    </source>
</evidence>
<dbReference type="Proteomes" id="UP000679307">
    <property type="component" value="Chromosome"/>
</dbReference>
<feature type="transmembrane region" description="Helical" evidence="8">
    <location>
        <begin position="229"/>
        <end position="252"/>
    </location>
</feature>
<protein>
    <recommendedName>
        <fullName evidence="11">C4-dicarboxylate ABC transporter</fullName>
    </recommendedName>
</protein>
<feature type="transmembrane region" description="Helical" evidence="8">
    <location>
        <begin position="157"/>
        <end position="182"/>
    </location>
</feature>
<feature type="transmembrane region" description="Helical" evidence="8">
    <location>
        <begin position="49"/>
        <end position="74"/>
    </location>
</feature>
<keyword evidence="5 8" id="KW-0812">Transmembrane</keyword>
<keyword evidence="4" id="KW-1003">Cell membrane</keyword>
<comment type="subcellular location">
    <subcellularLocation>
        <location evidence="1">Cell membrane</location>
        <topology evidence="1">Multi-pass membrane protein</topology>
    </subcellularLocation>
</comment>
<evidence type="ECO:0000313" key="9">
    <source>
        <dbReference type="EMBL" id="QVT79409.1"/>
    </source>
</evidence>
<dbReference type="Pfam" id="PF03595">
    <property type="entry name" value="SLAC1"/>
    <property type="match status" value="1"/>
</dbReference>
<dbReference type="Gene3D" id="1.50.10.150">
    <property type="entry name" value="Voltage-dependent anion channel"/>
    <property type="match status" value="1"/>
</dbReference>
<name>A0ABX8EFZ3_9ACTN</name>
<gene>
    <name evidence="9" type="ORF">ENKNEFLB_01790</name>
</gene>
<feature type="transmembrane region" description="Helical" evidence="8">
    <location>
        <begin position="26"/>
        <end position="43"/>
    </location>
</feature>
<sequence length="381" mass="37891">MALPVATSVATDGGPGRAAVVLGPNWFAPVMGTGIVAVAAATLPHRSAALLAAAGVVWALAALLLVLVTIATAVHHRQQGTGPGRYLADRSLVDFHGAVAMAPLTVGAGALLVGRPLIGTPAAVTVAAALWVVGTLLGLATVLLLPRQGLREGRYRLADAGGAWLMPVVPPMVSAATGPLLLPHLPAGAPRVTMLLVCLALFVLALVPSVVVVGAVCRNLLRHGPGPAAALPTLFLVLGPLGQSVTAAHTIGDGAGRAGAGDGPAVGLAYGLPTWCLALAWLGVATALLVRAATRTGVPFSMTWWSFTFPVGTVVTGTSALAVATGSAELAGVAVALYVVLVAAWLLVAGRTVAGLRDGSLLRPAGRPVGGPTGAPAPRSR</sequence>
<keyword evidence="3" id="KW-0813">Transport</keyword>
<evidence type="ECO:0000256" key="1">
    <source>
        <dbReference type="ARBA" id="ARBA00004651"/>
    </source>
</evidence>
<reference evidence="9 10" key="1">
    <citation type="submission" date="2021-05" db="EMBL/GenBank/DDBJ databases">
        <title>Complete genome of Nocardioides aquaticus KCTC 9944T isolated from meromictic and hypersaline Ekho Lake, Antarctica.</title>
        <authorList>
            <person name="Hwang K."/>
            <person name="Kim K.M."/>
            <person name="Choe H."/>
        </authorList>
    </citation>
    <scope>NUCLEOTIDE SEQUENCE [LARGE SCALE GENOMIC DNA]</scope>
    <source>
        <strain evidence="9 10">KCTC 9944</strain>
    </source>
</reference>
<evidence type="ECO:0008006" key="11">
    <source>
        <dbReference type="Google" id="ProtNLM"/>
    </source>
</evidence>
<organism evidence="9 10">
    <name type="scientific">Nocardioides aquaticus</name>
    <dbReference type="NCBI Taxonomy" id="160826"/>
    <lineage>
        <taxon>Bacteria</taxon>
        <taxon>Bacillati</taxon>
        <taxon>Actinomycetota</taxon>
        <taxon>Actinomycetes</taxon>
        <taxon>Propionibacteriales</taxon>
        <taxon>Nocardioidaceae</taxon>
        <taxon>Nocardioides</taxon>
    </lineage>
</organism>
<evidence type="ECO:0000256" key="6">
    <source>
        <dbReference type="ARBA" id="ARBA00022989"/>
    </source>
</evidence>
<proteinExistence type="inferred from homology"/>
<feature type="transmembrane region" description="Helical" evidence="8">
    <location>
        <begin position="95"/>
        <end position="118"/>
    </location>
</feature>
<accession>A0ABX8EFZ3</accession>
<feature type="transmembrane region" description="Helical" evidence="8">
    <location>
        <begin position="302"/>
        <end position="324"/>
    </location>
</feature>
<evidence type="ECO:0000256" key="3">
    <source>
        <dbReference type="ARBA" id="ARBA00022448"/>
    </source>
</evidence>
<dbReference type="PANTHER" id="PTHR31686:SF1">
    <property type="entry name" value="SULFITE EFFLUX PUMP SSU1"/>
    <property type="match status" value="1"/>
</dbReference>